<evidence type="ECO:0000313" key="3">
    <source>
        <dbReference type="EMBL" id="BDS10190.1"/>
    </source>
</evidence>
<keyword evidence="4" id="KW-1185">Reference proteome</keyword>
<dbReference type="RefSeq" id="WP_264791523.1">
    <property type="nucleotide sequence ID" value="NZ_AP026867.1"/>
</dbReference>
<dbReference type="GO" id="GO:0005737">
    <property type="term" value="C:cytoplasm"/>
    <property type="evidence" value="ECO:0007669"/>
    <property type="project" value="TreeGrafter"/>
</dbReference>
<feature type="region of interest" description="Disordered" evidence="1">
    <location>
        <begin position="371"/>
        <end position="395"/>
    </location>
</feature>
<dbReference type="EMBL" id="AP026867">
    <property type="protein sequence ID" value="BDS10190.1"/>
    <property type="molecule type" value="Genomic_DNA"/>
</dbReference>
<dbReference type="PANTHER" id="PTHR45663:SF11">
    <property type="entry name" value="GEO12009P1"/>
    <property type="match status" value="1"/>
</dbReference>
<evidence type="ECO:0000259" key="2">
    <source>
        <dbReference type="PROSITE" id="PS51352"/>
    </source>
</evidence>
<proteinExistence type="predicted"/>
<evidence type="ECO:0000313" key="4">
    <source>
        <dbReference type="Proteomes" id="UP001060919"/>
    </source>
</evidence>
<gene>
    <name evidence="3" type="ORF">AsAng_0008980</name>
</gene>
<feature type="domain" description="Thioredoxin" evidence="2">
    <location>
        <begin position="241"/>
        <end position="358"/>
    </location>
</feature>
<dbReference type="KEGG" id="aup:AsAng_0008980"/>
<dbReference type="SUPFAM" id="SSF52833">
    <property type="entry name" value="Thioredoxin-like"/>
    <property type="match status" value="2"/>
</dbReference>
<dbReference type="InterPro" id="IPR036249">
    <property type="entry name" value="Thioredoxin-like_sf"/>
</dbReference>
<sequence>MTLQEFKDVVQLNKLANSWVEDYQENNIGVYSSQQKKQLKEMKQLQAKTQQLIEKQSGDLGETGKDWKESYEIIQELAKSSPAFLSCFGNTQALYDSSAPISKETALLAIQLKKMTASWYGRFADEVQDNTAISLMASLHEQSKKVLAAPKTTDGDSISIVFYGSNNKRCRKMRKNIEFIGDRYEGLIQIEQHMVEDGDAERHKLGLDNLPTIFFKRGKETIAKHEGLLSISATEQKVGILLEGANFSDSTSFKSIKDMKSVNPKELYSLGEYLLFYFEASWCGICKKTTPVVLEQANTYNKVYFEKIEVDGSHNKHKSFGVTEVPSLVFVHDGKVIGKHIGYINPSSLKQLLEQFAVSNKRKIGISNSGESSVIDQEMQNKKDSDKKRKVKDKK</sequence>
<protein>
    <submittedName>
        <fullName evidence="3">Thioredoxin family protein</fullName>
    </submittedName>
</protein>
<organism evidence="3 4">
    <name type="scientific">Aureispira anguillae</name>
    <dbReference type="NCBI Taxonomy" id="2864201"/>
    <lineage>
        <taxon>Bacteria</taxon>
        <taxon>Pseudomonadati</taxon>
        <taxon>Bacteroidota</taxon>
        <taxon>Saprospiria</taxon>
        <taxon>Saprospirales</taxon>
        <taxon>Saprospiraceae</taxon>
        <taxon>Aureispira</taxon>
    </lineage>
</organism>
<dbReference type="PROSITE" id="PS51352">
    <property type="entry name" value="THIOREDOXIN_2"/>
    <property type="match status" value="1"/>
</dbReference>
<evidence type="ECO:0000256" key="1">
    <source>
        <dbReference type="SAM" id="MobiDB-lite"/>
    </source>
</evidence>
<dbReference type="InterPro" id="IPR013766">
    <property type="entry name" value="Thioredoxin_domain"/>
</dbReference>
<dbReference type="Gene3D" id="3.40.30.10">
    <property type="entry name" value="Glutaredoxin"/>
    <property type="match status" value="1"/>
</dbReference>
<reference evidence="3" key="1">
    <citation type="submission" date="2022-09" db="EMBL/GenBank/DDBJ databases">
        <title>Aureispira anguillicida sp. nov., isolated from Leptocephalus of Japanese eel Anguilla japonica.</title>
        <authorList>
            <person name="Yuasa K."/>
            <person name="Mekata T."/>
            <person name="Ikunari K."/>
        </authorList>
    </citation>
    <scope>NUCLEOTIDE SEQUENCE</scope>
    <source>
        <strain evidence="3">EL160426</strain>
    </source>
</reference>
<accession>A0A915YBT2</accession>
<dbReference type="GO" id="GO:0015035">
    <property type="term" value="F:protein-disulfide reductase activity"/>
    <property type="evidence" value="ECO:0007669"/>
    <property type="project" value="TreeGrafter"/>
</dbReference>
<name>A0A915YBT2_9BACT</name>
<dbReference type="Proteomes" id="UP001060919">
    <property type="component" value="Chromosome"/>
</dbReference>
<dbReference type="CDD" id="cd02947">
    <property type="entry name" value="TRX_family"/>
    <property type="match status" value="1"/>
</dbReference>
<dbReference type="Pfam" id="PF00085">
    <property type="entry name" value="Thioredoxin"/>
    <property type="match status" value="1"/>
</dbReference>
<dbReference type="AlphaFoldDB" id="A0A915YBT2"/>
<dbReference type="PANTHER" id="PTHR45663">
    <property type="entry name" value="GEO12009P1"/>
    <property type="match status" value="1"/>
</dbReference>